<dbReference type="InterPro" id="IPR021516">
    <property type="entry name" value="DUF3179"/>
</dbReference>
<dbReference type="EMBL" id="MK500391">
    <property type="protein sequence ID" value="QBK88528.1"/>
    <property type="molecule type" value="Genomic_DNA"/>
</dbReference>
<name>A0A481YZ94_9VIRU</name>
<dbReference type="Pfam" id="PF11376">
    <property type="entry name" value="DUF3179"/>
    <property type="match status" value="1"/>
</dbReference>
<gene>
    <name evidence="1" type="ORF">LCMiAC01_02050</name>
</gene>
<protein>
    <submittedName>
        <fullName evidence="1">Uncharacterized protein</fullName>
    </submittedName>
</protein>
<evidence type="ECO:0000313" key="1">
    <source>
        <dbReference type="EMBL" id="QBK88528.1"/>
    </source>
</evidence>
<proteinExistence type="predicted"/>
<accession>A0A481YZ94</accession>
<reference evidence="1" key="1">
    <citation type="journal article" date="2019" name="MBio">
        <title>Virus Genomes from Deep Sea Sediments Expand the Ocean Megavirome and Support Independent Origins of Viral Gigantism.</title>
        <authorList>
            <person name="Backstrom D."/>
            <person name="Yutin N."/>
            <person name="Jorgensen S.L."/>
            <person name="Dharamshi J."/>
            <person name="Homa F."/>
            <person name="Zaremba-Niedwiedzka K."/>
            <person name="Spang A."/>
            <person name="Wolf Y.I."/>
            <person name="Koonin E.V."/>
            <person name="Ettema T.J."/>
        </authorList>
    </citation>
    <scope>NUCLEOTIDE SEQUENCE</scope>
</reference>
<organism evidence="1">
    <name type="scientific">Mimivirus LCMiAC01</name>
    <dbReference type="NCBI Taxonomy" id="2506608"/>
    <lineage>
        <taxon>Viruses</taxon>
        <taxon>Varidnaviria</taxon>
        <taxon>Bamfordvirae</taxon>
        <taxon>Nucleocytoviricota</taxon>
        <taxon>Megaviricetes</taxon>
        <taxon>Imitervirales</taxon>
        <taxon>Mimiviridae</taxon>
        <taxon>Klosneuvirinae</taxon>
    </lineage>
</organism>
<sequence length="277" mass="32439">MLKNIHNTNINFTNRIIKKPKFTSHIPTNIKLKDIVLVYNDGKVWKIVPIKILLRYPIIYDKYYDMIRTKNGKYIISTISITYCPYTSCGLIYFGKYVPTGEVYNNNIILTNKKNQSSEIMAQMIGTLYSRKTNKPVPGVIRREETKIMTLRNALGKYPDCMYLHKTSNSDIKPIVGMDYIKKDKIYYPITNESIRYHPKTIVYGIEYIKDAQDKYSVIVGDDATKNKSGGQDYKKAKYDLYFEKKIEDIRDRSGIIIPVYWFAWYSMHPKARVVKL</sequence>